<dbReference type="AlphaFoldDB" id="A0A849I7J2"/>
<comment type="caution">
    <text evidence="2">The sequence shown here is derived from an EMBL/GenBank/DDBJ whole genome shotgun (WGS) entry which is preliminary data.</text>
</comment>
<dbReference type="RefSeq" id="WP_171217847.1">
    <property type="nucleotide sequence ID" value="NZ_JABEPP010000002.1"/>
</dbReference>
<sequence>MNAELYGSSPSEAESSGPVSPEEVSGEGPQAEMESSVLDALRPLLRPKRRKEGGENAVSPAGAVAAASESEPAEREVDYLEEVKAITGTEEDPEPADTVWDTFMAVGEDLERRSRQSATMARLLEQHRYQLQTAERERDAAYEKFARIVPVVQETAQALREALDARKLDEDPAKMHRLFMLNGRALDELEKVAVTLFADFLWVKSAWEQYARSAEDARKLRASLDAAN</sequence>
<evidence type="ECO:0000313" key="2">
    <source>
        <dbReference type="EMBL" id="NNM72369.1"/>
    </source>
</evidence>
<organism evidence="2 3">
    <name type="scientific">Enterovirga aerilata</name>
    <dbReference type="NCBI Taxonomy" id="2730920"/>
    <lineage>
        <taxon>Bacteria</taxon>
        <taxon>Pseudomonadati</taxon>
        <taxon>Pseudomonadota</taxon>
        <taxon>Alphaproteobacteria</taxon>
        <taxon>Hyphomicrobiales</taxon>
        <taxon>Methylobacteriaceae</taxon>
        <taxon>Enterovirga</taxon>
    </lineage>
</organism>
<feature type="compositionally biased region" description="Low complexity" evidence="1">
    <location>
        <begin position="7"/>
        <end position="29"/>
    </location>
</feature>
<evidence type="ECO:0000313" key="3">
    <source>
        <dbReference type="Proteomes" id="UP000564885"/>
    </source>
</evidence>
<accession>A0A849I7J2</accession>
<reference evidence="2 3" key="1">
    <citation type="submission" date="2020-04" db="EMBL/GenBank/DDBJ databases">
        <title>Enterovirga sp. isolate from soil.</title>
        <authorList>
            <person name="Chea S."/>
            <person name="Kim D.-U."/>
        </authorList>
    </citation>
    <scope>NUCLEOTIDE SEQUENCE [LARGE SCALE GENOMIC DNA]</scope>
    <source>
        <strain evidence="2 3">DB1703</strain>
    </source>
</reference>
<name>A0A849I7J2_9HYPH</name>
<gene>
    <name evidence="2" type="ORF">HJG44_08180</name>
</gene>
<evidence type="ECO:0000256" key="1">
    <source>
        <dbReference type="SAM" id="MobiDB-lite"/>
    </source>
</evidence>
<feature type="region of interest" description="Disordered" evidence="1">
    <location>
        <begin position="1"/>
        <end position="76"/>
    </location>
</feature>
<dbReference type="Proteomes" id="UP000564885">
    <property type="component" value="Unassembled WGS sequence"/>
</dbReference>
<dbReference type="EMBL" id="JABEPP010000002">
    <property type="protein sequence ID" value="NNM72369.1"/>
    <property type="molecule type" value="Genomic_DNA"/>
</dbReference>
<protein>
    <submittedName>
        <fullName evidence="2">Uncharacterized protein</fullName>
    </submittedName>
</protein>
<keyword evidence="3" id="KW-1185">Reference proteome</keyword>
<proteinExistence type="predicted"/>
<feature type="compositionally biased region" description="Low complexity" evidence="1">
    <location>
        <begin position="57"/>
        <end position="70"/>
    </location>
</feature>